<dbReference type="RefSeq" id="WP_310874864.1">
    <property type="nucleotide sequence ID" value="NZ_BAABJR010000003.1"/>
</dbReference>
<evidence type="ECO:0000313" key="6">
    <source>
        <dbReference type="EMBL" id="GAA5205894.1"/>
    </source>
</evidence>
<comment type="caution">
    <text evidence="6">The sequence shown here is derived from an EMBL/GenBank/DDBJ whole genome shotgun (WGS) entry which is preliminary data.</text>
</comment>
<dbReference type="CDD" id="cd01574">
    <property type="entry name" value="PBP1_LacI"/>
    <property type="match status" value="1"/>
</dbReference>
<dbReference type="CDD" id="cd01392">
    <property type="entry name" value="HTH_LacI"/>
    <property type="match status" value="1"/>
</dbReference>
<sequence length="369" mass="38786">MSSETPAAGNKPASRRTPDDGVARQPGMADVARLAGVSAQTVSRTLAGHPNVQHKTRAKVLAAVEQLGYRKNNAARMLSSGRSRTIGVVTLQTNFYSRTNLTFGIETAAREAGYAVSTATTASLDTAAIEGALSRLAEQGVEGVILSVPLVHVSPRIEQLTRSVPTVTVDGSRTSATEVVAVDQTQAARLATRHLIELGHETVWHVAGPEEWLDAASRRVGWRDTLEAAGLSVPPVLEGDWTPASGYRNGLILGKIPDVTAVFVASDEMAFGVIRALHELGRRVPEDISVVGVDDIALAEYCSPSLTTVAQPFTEMGALAVAHLLRHIADPGAAPEPASVEPTLIVRASTAPAGDAPDAPGRTRTDRAQ</sequence>
<dbReference type="InterPro" id="IPR000843">
    <property type="entry name" value="HTH_LacI"/>
</dbReference>
<dbReference type="Proteomes" id="UP001499878">
    <property type="component" value="Unassembled WGS sequence"/>
</dbReference>
<reference evidence="7" key="1">
    <citation type="journal article" date="2019" name="Int. J. Syst. Evol. Microbiol.">
        <title>The Global Catalogue of Microorganisms (GCM) 10K type strain sequencing project: providing services to taxonomists for standard genome sequencing and annotation.</title>
        <authorList>
            <consortium name="The Broad Institute Genomics Platform"/>
            <consortium name="The Broad Institute Genome Sequencing Center for Infectious Disease"/>
            <person name="Wu L."/>
            <person name="Ma J."/>
        </authorList>
    </citation>
    <scope>NUCLEOTIDE SEQUENCE [LARGE SCALE GENOMIC DNA]</scope>
    <source>
        <strain evidence="7">JCM 18306</strain>
    </source>
</reference>
<evidence type="ECO:0000256" key="1">
    <source>
        <dbReference type="ARBA" id="ARBA00023015"/>
    </source>
</evidence>
<evidence type="ECO:0000259" key="5">
    <source>
        <dbReference type="PROSITE" id="PS50932"/>
    </source>
</evidence>
<dbReference type="PANTHER" id="PTHR30146:SF109">
    <property type="entry name" value="HTH-TYPE TRANSCRIPTIONAL REGULATOR GALS"/>
    <property type="match status" value="1"/>
</dbReference>
<evidence type="ECO:0000256" key="3">
    <source>
        <dbReference type="ARBA" id="ARBA00023163"/>
    </source>
</evidence>
<dbReference type="GO" id="GO:0003677">
    <property type="term" value="F:DNA binding"/>
    <property type="evidence" value="ECO:0007669"/>
    <property type="project" value="UniProtKB-KW"/>
</dbReference>
<feature type="region of interest" description="Disordered" evidence="4">
    <location>
        <begin position="1"/>
        <end position="24"/>
    </location>
</feature>
<keyword evidence="1" id="KW-0805">Transcription regulation</keyword>
<dbReference type="PROSITE" id="PS50932">
    <property type="entry name" value="HTH_LACI_2"/>
    <property type="match status" value="1"/>
</dbReference>
<gene>
    <name evidence="6" type="ORF">GCM10023323_15090</name>
</gene>
<keyword evidence="7" id="KW-1185">Reference proteome</keyword>
<dbReference type="Pfam" id="PF13377">
    <property type="entry name" value="Peripla_BP_3"/>
    <property type="match status" value="1"/>
</dbReference>
<keyword evidence="2 6" id="KW-0238">DNA-binding</keyword>
<evidence type="ECO:0000256" key="2">
    <source>
        <dbReference type="ARBA" id="ARBA00023125"/>
    </source>
</evidence>
<dbReference type="SUPFAM" id="SSF53822">
    <property type="entry name" value="Periplasmic binding protein-like I"/>
    <property type="match status" value="1"/>
</dbReference>
<dbReference type="EMBL" id="BAABJR010000003">
    <property type="protein sequence ID" value="GAA5205894.1"/>
    <property type="molecule type" value="Genomic_DNA"/>
</dbReference>
<feature type="region of interest" description="Disordered" evidence="4">
    <location>
        <begin position="347"/>
        <end position="369"/>
    </location>
</feature>
<dbReference type="SMART" id="SM00354">
    <property type="entry name" value="HTH_LACI"/>
    <property type="match status" value="1"/>
</dbReference>
<dbReference type="PANTHER" id="PTHR30146">
    <property type="entry name" value="LACI-RELATED TRANSCRIPTIONAL REPRESSOR"/>
    <property type="match status" value="1"/>
</dbReference>
<dbReference type="SUPFAM" id="SSF47413">
    <property type="entry name" value="lambda repressor-like DNA-binding domains"/>
    <property type="match status" value="1"/>
</dbReference>
<dbReference type="Gene3D" id="3.40.50.2300">
    <property type="match status" value="2"/>
</dbReference>
<proteinExistence type="predicted"/>
<feature type="compositionally biased region" description="Low complexity" evidence="4">
    <location>
        <begin position="351"/>
        <end position="360"/>
    </location>
</feature>
<protein>
    <submittedName>
        <fullName evidence="6">LacI family DNA-binding transcriptional regulator</fullName>
    </submittedName>
</protein>
<dbReference type="InterPro" id="IPR028082">
    <property type="entry name" value="Peripla_BP_I"/>
</dbReference>
<keyword evidence="3" id="KW-0804">Transcription</keyword>
<name>A0ABP9T1J4_9ACTN</name>
<dbReference type="InterPro" id="IPR010982">
    <property type="entry name" value="Lambda_DNA-bd_dom_sf"/>
</dbReference>
<accession>A0ABP9T1J4</accession>
<feature type="domain" description="HTH lacI-type" evidence="5">
    <location>
        <begin position="26"/>
        <end position="80"/>
    </location>
</feature>
<dbReference type="Pfam" id="PF00356">
    <property type="entry name" value="LacI"/>
    <property type="match status" value="1"/>
</dbReference>
<dbReference type="InterPro" id="IPR046335">
    <property type="entry name" value="LacI/GalR-like_sensor"/>
</dbReference>
<organism evidence="6 7">
    <name type="scientific">Streptomyces thinghirensis</name>
    <dbReference type="NCBI Taxonomy" id="551547"/>
    <lineage>
        <taxon>Bacteria</taxon>
        <taxon>Bacillati</taxon>
        <taxon>Actinomycetota</taxon>
        <taxon>Actinomycetes</taxon>
        <taxon>Kitasatosporales</taxon>
        <taxon>Streptomycetaceae</taxon>
        <taxon>Streptomyces</taxon>
    </lineage>
</organism>
<evidence type="ECO:0000313" key="7">
    <source>
        <dbReference type="Proteomes" id="UP001499878"/>
    </source>
</evidence>
<dbReference type="Gene3D" id="1.10.260.40">
    <property type="entry name" value="lambda repressor-like DNA-binding domains"/>
    <property type="match status" value="1"/>
</dbReference>
<evidence type="ECO:0000256" key="4">
    <source>
        <dbReference type="SAM" id="MobiDB-lite"/>
    </source>
</evidence>